<accession>A0ABD1R202</accession>
<dbReference type="Proteomes" id="UP001604277">
    <property type="component" value="Unassembled WGS sequence"/>
</dbReference>
<sequence length="165" mass="17739">MSRPSSIFPSGILSSPSSKVGFVNSLYFAKSGRFLIAGVGQAAGPSKKIVNNEAAGPSKKIVNNEQEEEGALANEEAEPPLKRLRLRYQEGQPSSHNTSNASLPVTPLIIPKEEKNELPETRPLNQNQSSSTVDSPRANAGNTLQVVDANHLVRIKEINLFLPGL</sequence>
<feature type="region of interest" description="Disordered" evidence="1">
    <location>
        <begin position="115"/>
        <end position="139"/>
    </location>
</feature>
<feature type="region of interest" description="Disordered" evidence="1">
    <location>
        <begin position="54"/>
        <end position="80"/>
    </location>
</feature>
<organism evidence="2 3">
    <name type="scientific">Forsythia ovata</name>
    <dbReference type="NCBI Taxonomy" id="205694"/>
    <lineage>
        <taxon>Eukaryota</taxon>
        <taxon>Viridiplantae</taxon>
        <taxon>Streptophyta</taxon>
        <taxon>Embryophyta</taxon>
        <taxon>Tracheophyta</taxon>
        <taxon>Spermatophyta</taxon>
        <taxon>Magnoliopsida</taxon>
        <taxon>eudicotyledons</taxon>
        <taxon>Gunneridae</taxon>
        <taxon>Pentapetalae</taxon>
        <taxon>asterids</taxon>
        <taxon>lamiids</taxon>
        <taxon>Lamiales</taxon>
        <taxon>Oleaceae</taxon>
        <taxon>Forsythieae</taxon>
        <taxon>Forsythia</taxon>
    </lineage>
</organism>
<evidence type="ECO:0000313" key="3">
    <source>
        <dbReference type="Proteomes" id="UP001604277"/>
    </source>
</evidence>
<name>A0ABD1R202_9LAMI</name>
<dbReference type="AlphaFoldDB" id="A0ABD1R202"/>
<proteinExistence type="predicted"/>
<protein>
    <submittedName>
        <fullName evidence="2">Inactive histone-lysine N-methyltransferase SUVR2</fullName>
    </submittedName>
</protein>
<keyword evidence="3" id="KW-1185">Reference proteome</keyword>
<gene>
    <name evidence="2" type="ORF">Fot_43910</name>
</gene>
<dbReference type="EMBL" id="JBFOLJ010000013">
    <property type="protein sequence ID" value="KAL2482466.1"/>
    <property type="molecule type" value="Genomic_DNA"/>
</dbReference>
<reference evidence="3" key="1">
    <citation type="submission" date="2024-07" db="EMBL/GenBank/DDBJ databases">
        <title>Two chromosome-level genome assemblies of Korean endemic species Abeliophyllum distichum and Forsythia ovata (Oleaceae).</title>
        <authorList>
            <person name="Jang H."/>
        </authorList>
    </citation>
    <scope>NUCLEOTIDE SEQUENCE [LARGE SCALE GENOMIC DNA]</scope>
</reference>
<evidence type="ECO:0000313" key="2">
    <source>
        <dbReference type="EMBL" id="KAL2482466.1"/>
    </source>
</evidence>
<comment type="caution">
    <text evidence="2">The sequence shown here is derived from an EMBL/GenBank/DDBJ whole genome shotgun (WGS) entry which is preliminary data.</text>
</comment>
<feature type="compositionally biased region" description="Polar residues" evidence="1">
    <location>
        <begin position="123"/>
        <end position="139"/>
    </location>
</feature>
<evidence type="ECO:0000256" key="1">
    <source>
        <dbReference type="SAM" id="MobiDB-lite"/>
    </source>
</evidence>
<feature type="compositionally biased region" description="Acidic residues" evidence="1">
    <location>
        <begin position="65"/>
        <end position="78"/>
    </location>
</feature>